<reference evidence="5" key="1">
    <citation type="submission" date="2020-10" db="EMBL/GenBank/DDBJ databases">
        <authorList>
            <person name="Castelo-Branco R."/>
            <person name="Eusebio N."/>
            <person name="Adriana R."/>
            <person name="Vieira A."/>
            <person name="Brugerolle De Fraissinette N."/>
            <person name="Rezende De Castro R."/>
            <person name="Schneider M.P."/>
            <person name="Vasconcelos V."/>
            <person name="Leao P.N."/>
        </authorList>
    </citation>
    <scope>NUCLEOTIDE SEQUENCE</scope>
    <source>
        <strain evidence="5">LEGE 07157</strain>
    </source>
</reference>
<organism evidence="5 6">
    <name type="scientific">Lusitaniella coriacea LEGE 07157</name>
    <dbReference type="NCBI Taxonomy" id="945747"/>
    <lineage>
        <taxon>Bacteria</taxon>
        <taxon>Bacillati</taxon>
        <taxon>Cyanobacteriota</taxon>
        <taxon>Cyanophyceae</taxon>
        <taxon>Spirulinales</taxon>
        <taxon>Lusitaniellaceae</taxon>
        <taxon>Lusitaniella</taxon>
    </lineage>
</organism>
<dbReference type="InterPro" id="IPR000086">
    <property type="entry name" value="NUDIX_hydrolase_dom"/>
</dbReference>
<dbReference type="Proteomes" id="UP000654482">
    <property type="component" value="Unassembled WGS sequence"/>
</dbReference>
<evidence type="ECO:0000259" key="4">
    <source>
        <dbReference type="PROSITE" id="PS51462"/>
    </source>
</evidence>
<dbReference type="Gene3D" id="3.90.79.10">
    <property type="entry name" value="Nucleoside Triphosphate Pyrophosphohydrolase"/>
    <property type="match status" value="1"/>
</dbReference>
<dbReference type="PANTHER" id="PTHR43736">
    <property type="entry name" value="ADP-RIBOSE PYROPHOSPHATASE"/>
    <property type="match status" value="1"/>
</dbReference>
<dbReference type="SUPFAM" id="SSF55811">
    <property type="entry name" value="Nudix"/>
    <property type="match status" value="1"/>
</dbReference>
<dbReference type="AlphaFoldDB" id="A0A8J7DWZ5"/>
<dbReference type="EMBL" id="JADEWZ010000017">
    <property type="protein sequence ID" value="MBE9116754.1"/>
    <property type="molecule type" value="Genomic_DNA"/>
</dbReference>
<keyword evidence="2 3" id="KW-0378">Hydrolase</keyword>
<name>A0A8J7DWZ5_9CYAN</name>
<protein>
    <submittedName>
        <fullName evidence="5">NUDIX domain-containing protein</fullName>
    </submittedName>
</protein>
<dbReference type="InterPro" id="IPR020476">
    <property type="entry name" value="Nudix_hydrolase"/>
</dbReference>
<sequence length="155" mass="17884">MIDDSWYQRPPQLSESISAGGVVVRKEADRIYIAVVKEANRPEYVLPKGHVEPGETIEEAAHREIEEEAGLTDLKLLAKLGILERLSFKKRDWKIIHYFLFTTDRADGKPTDPHINYQLGWFPLDELPPFFWPEQKKLVEDNLELIHQSISDSSS</sequence>
<evidence type="ECO:0000256" key="2">
    <source>
        <dbReference type="ARBA" id="ARBA00022801"/>
    </source>
</evidence>
<dbReference type="PROSITE" id="PS00893">
    <property type="entry name" value="NUDIX_BOX"/>
    <property type="match status" value="1"/>
</dbReference>
<dbReference type="CDD" id="cd03673">
    <property type="entry name" value="NUDIX_Ap6A_hydrolase"/>
    <property type="match status" value="1"/>
</dbReference>
<evidence type="ECO:0000256" key="1">
    <source>
        <dbReference type="ARBA" id="ARBA00005582"/>
    </source>
</evidence>
<gene>
    <name evidence="5" type="ORF">IQ249_12675</name>
</gene>
<dbReference type="InterPro" id="IPR020084">
    <property type="entry name" value="NUDIX_hydrolase_CS"/>
</dbReference>
<dbReference type="InterPro" id="IPR015797">
    <property type="entry name" value="NUDIX_hydrolase-like_dom_sf"/>
</dbReference>
<dbReference type="GO" id="GO:0016787">
    <property type="term" value="F:hydrolase activity"/>
    <property type="evidence" value="ECO:0007669"/>
    <property type="project" value="UniProtKB-KW"/>
</dbReference>
<proteinExistence type="inferred from homology"/>
<keyword evidence="6" id="KW-1185">Reference proteome</keyword>
<feature type="domain" description="Nudix hydrolase" evidence="4">
    <location>
        <begin position="15"/>
        <end position="144"/>
    </location>
</feature>
<evidence type="ECO:0000256" key="3">
    <source>
        <dbReference type="RuleBase" id="RU003476"/>
    </source>
</evidence>
<dbReference type="RefSeq" id="WP_194029847.1">
    <property type="nucleotide sequence ID" value="NZ_JADEWZ010000017.1"/>
</dbReference>
<accession>A0A8J7DWZ5</accession>
<evidence type="ECO:0000313" key="6">
    <source>
        <dbReference type="Proteomes" id="UP000654482"/>
    </source>
</evidence>
<dbReference type="PRINTS" id="PR00502">
    <property type="entry name" value="NUDIXFAMILY"/>
</dbReference>
<dbReference type="PANTHER" id="PTHR43736:SF1">
    <property type="entry name" value="DIHYDRONEOPTERIN TRIPHOSPHATE DIPHOSPHATASE"/>
    <property type="match status" value="1"/>
</dbReference>
<comment type="similarity">
    <text evidence="1 3">Belongs to the Nudix hydrolase family.</text>
</comment>
<dbReference type="Pfam" id="PF00293">
    <property type="entry name" value="NUDIX"/>
    <property type="match status" value="1"/>
</dbReference>
<dbReference type="PROSITE" id="PS51462">
    <property type="entry name" value="NUDIX"/>
    <property type="match status" value="1"/>
</dbReference>
<comment type="caution">
    <text evidence="5">The sequence shown here is derived from an EMBL/GenBank/DDBJ whole genome shotgun (WGS) entry which is preliminary data.</text>
</comment>
<evidence type="ECO:0000313" key="5">
    <source>
        <dbReference type="EMBL" id="MBE9116754.1"/>
    </source>
</evidence>